<dbReference type="GO" id="GO:0031390">
    <property type="term" value="C:Ctf18 RFC-like complex"/>
    <property type="evidence" value="ECO:0007669"/>
    <property type="project" value="InterPro"/>
</dbReference>
<comment type="similarity">
    <text evidence="6">Belongs to the CTF8 family.</text>
</comment>
<evidence type="ECO:0000256" key="1">
    <source>
        <dbReference type="ARBA" id="ARBA00004123"/>
    </source>
</evidence>
<evidence type="ECO:0000313" key="7">
    <source>
        <dbReference type="EMBL" id="KAK5974524.1"/>
    </source>
</evidence>
<dbReference type="GO" id="GO:0007064">
    <property type="term" value="P:mitotic sister chromatid cohesion"/>
    <property type="evidence" value="ECO:0007669"/>
    <property type="project" value="InterPro"/>
</dbReference>
<evidence type="ECO:0000256" key="2">
    <source>
        <dbReference type="ARBA" id="ARBA00022705"/>
    </source>
</evidence>
<keyword evidence="4" id="KW-0539">Nucleus</keyword>
<organism evidence="7 8">
    <name type="scientific">Trichostrongylus colubriformis</name>
    <name type="common">Black scour worm</name>
    <dbReference type="NCBI Taxonomy" id="6319"/>
    <lineage>
        <taxon>Eukaryota</taxon>
        <taxon>Metazoa</taxon>
        <taxon>Ecdysozoa</taxon>
        <taxon>Nematoda</taxon>
        <taxon>Chromadorea</taxon>
        <taxon>Rhabditida</taxon>
        <taxon>Rhabditina</taxon>
        <taxon>Rhabditomorpha</taxon>
        <taxon>Strongyloidea</taxon>
        <taxon>Trichostrongylidae</taxon>
        <taxon>Trichostrongylus</taxon>
    </lineage>
</organism>
<evidence type="ECO:0000313" key="8">
    <source>
        <dbReference type="Proteomes" id="UP001331761"/>
    </source>
</evidence>
<dbReference type="Pfam" id="PF09696">
    <property type="entry name" value="Ctf8"/>
    <property type="match status" value="1"/>
</dbReference>
<dbReference type="PANTHER" id="PTHR28605:SF1">
    <property type="entry name" value="CHROMOSOME TRANSMISSION FIDELITY FACTOR 8"/>
    <property type="match status" value="1"/>
</dbReference>
<dbReference type="InterPro" id="IPR018607">
    <property type="entry name" value="Ctf8"/>
</dbReference>
<dbReference type="GO" id="GO:0006260">
    <property type="term" value="P:DNA replication"/>
    <property type="evidence" value="ECO:0007669"/>
    <property type="project" value="UniProtKB-KW"/>
</dbReference>
<name>A0AAN8J1E5_TRICO</name>
<comment type="caution">
    <text evidence="7">The sequence shown here is derived from an EMBL/GenBank/DDBJ whole genome shotgun (WGS) entry which is preliminary data.</text>
</comment>
<dbReference type="Proteomes" id="UP001331761">
    <property type="component" value="Unassembled WGS sequence"/>
</dbReference>
<dbReference type="GO" id="GO:0003677">
    <property type="term" value="F:DNA binding"/>
    <property type="evidence" value="ECO:0007669"/>
    <property type="project" value="UniProtKB-KW"/>
</dbReference>
<dbReference type="AlphaFoldDB" id="A0AAN8J1E5"/>
<protein>
    <submittedName>
        <fullName evidence="7">Replication factor C complex</fullName>
    </submittedName>
</protein>
<evidence type="ECO:0000256" key="6">
    <source>
        <dbReference type="ARBA" id="ARBA00038447"/>
    </source>
</evidence>
<gene>
    <name evidence="7" type="ORF">GCK32_003304</name>
</gene>
<reference evidence="7 8" key="1">
    <citation type="submission" date="2019-10" db="EMBL/GenBank/DDBJ databases">
        <title>Assembly and Annotation for the nematode Trichostrongylus colubriformis.</title>
        <authorList>
            <person name="Martin J."/>
        </authorList>
    </citation>
    <scope>NUCLEOTIDE SEQUENCE [LARGE SCALE GENOMIC DNA]</scope>
    <source>
        <strain evidence="7">G859</strain>
        <tissue evidence="7">Whole worm</tissue>
    </source>
</reference>
<keyword evidence="5" id="KW-0131">Cell cycle</keyword>
<proteinExistence type="inferred from homology"/>
<keyword evidence="8" id="KW-1185">Reference proteome</keyword>
<evidence type="ECO:0000256" key="3">
    <source>
        <dbReference type="ARBA" id="ARBA00023125"/>
    </source>
</evidence>
<keyword evidence="3" id="KW-0238">DNA-binding</keyword>
<dbReference type="EMBL" id="WIXE01014122">
    <property type="protein sequence ID" value="KAK5974524.1"/>
    <property type="molecule type" value="Genomic_DNA"/>
</dbReference>
<evidence type="ECO:0000256" key="5">
    <source>
        <dbReference type="ARBA" id="ARBA00023306"/>
    </source>
</evidence>
<dbReference type="PANTHER" id="PTHR28605">
    <property type="entry name" value="CTF8, CHROMOSOME TRANSMISSION FIDELITY FACTOR 8 HOMOLOG (S. CEREVISIAE)"/>
    <property type="match status" value="1"/>
</dbReference>
<keyword evidence="2" id="KW-0235">DNA replication</keyword>
<comment type="subcellular location">
    <subcellularLocation>
        <location evidence="1">Nucleus</location>
    </subcellularLocation>
</comment>
<accession>A0AAN8J1E5</accession>
<sequence>MQIELVRNADGLAEYMMIELQGTLDSCGRSLENETLGHLTWRKDNSEALLLIGHHLLEGKIHELEKPFALIRPTPDEEVDADKRSMIIDAIISRKLVFRNRPKPLITQQHLAQN</sequence>
<evidence type="ECO:0000256" key="4">
    <source>
        <dbReference type="ARBA" id="ARBA00023242"/>
    </source>
</evidence>